<dbReference type="Gene3D" id="3.40.50.720">
    <property type="entry name" value="NAD(P)-binding Rossmann-like Domain"/>
    <property type="match status" value="1"/>
</dbReference>
<evidence type="ECO:0000313" key="3">
    <source>
        <dbReference type="EMBL" id="GAA4763150.1"/>
    </source>
</evidence>
<gene>
    <name evidence="3" type="ORF">GCM10023351_02110</name>
</gene>
<comment type="caution">
    <text evidence="3">The sequence shown here is derived from an EMBL/GenBank/DDBJ whole genome shotgun (WGS) entry which is preliminary data.</text>
</comment>
<dbReference type="Pfam" id="PF13380">
    <property type="entry name" value="CoA_binding_2"/>
    <property type="match status" value="1"/>
</dbReference>
<dbReference type="SUPFAM" id="SSF51735">
    <property type="entry name" value="NAD(P)-binding Rossmann-fold domains"/>
    <property type="match status" value="1"/>
</dbReference>
<dbReference type="PANTHER" id="PTHR33303:SF2">
    <property type="entry name" value="COA-BINDING DOMAIN-CONTAINING PROTEIN"/>
    <property type="match status" value="1"/>
</dbReference>
<dbReference type="InterPro" id="IPR003781">
    <property type="entry name" value="CoA-bd"/>
</dbReference>
<keyword evidence="4" id="KW-1185">Reference proteome</keyword>
<sequence>MTESCSFTPPADACALPSAGPQASSDAPADGRTWTGPGQQERYGILRRARSIAIVGASGNPARASYFVATYLLSSSPYDVYFVNPRADEILGRPVYASLADLPVVPDIVDVFRRHDDLPGVAQEAVDIGAKTLWLQLGSWHEGAAEIAERAGLSVVMDRCVKIEHARFHGGLHFAGFDTGVISAKRQLLSR</sequence>
<evidence type="ECO:0000259" key="2">
    <source>
        <dbReference type="SMART" id="SM00881"/>
    </source>
</evidence>
<dbReference type="EMBL" id="BAABKO010000001">
    <property type="protein sequence ID" value="GAA4763150.1"/>
    <property type="molecule type" value="Genomic_DNA"/>
</dbReference>
<name>A0ABP8ZQD9_9MICO</name>
<evidence type="ECO:0000313" key="4">
    <source>
        <dbReference type="Proteomes" id="UP001501645"/>
    </source>
</evidence>
<accession>A0ABP8ZQD9</accession>
<dbReference type="InterPro" id="IPR036291">
    <property type="entry name" value="NAD(P)-bd_dom_sf"/>
</dbReference>
<dbReference type="Proteomes" id="UP001501645">
    <property type="component" value="Unassembled WGS sequence"/>
</dbReference>
<dbReference type="RefSeq" id="WP_345435043.1">
    <property type="nucleotide sequence ID" value="NZ_BAABKO010000001.1"/>
</dbReference>
<organism evidence="3 4">
    <name type="scientific">Microbacterium gilvum</name>
    <dbReference type="NCBI Taxonomy" id="1336204"/>
    <lineage>
        <taxon>Bacteria</taxon>
        <taxon>Bacillati</taxon>
        <taxon>Actinomycetota</taxon>
        <taxon>Actinomycetes</taxon>
        <taxon>Micrococcales</taxon>
        <taxon>Microbacteriaceae</taxon>
        <taxon>Microbacterium</taxon>
    </lineage>
</organism>
<proteinExistence type="predicted"/>
<reference evidence="4" key="1">
    <citation type="journal article" date="2019" name="Int. J. Syst. Evol. Microbiol.">
        <title>The Global Catalogue of Microorganisms (GCM) 10K type strain sequencing project: providing services to taxonomists for standard genome sequencing and annotation.</title>
        <authorList>
            <consortium name="The Broad Institute Genomics Platform"/>
            <consortium name="The Broad Institute Genome Sequencing Center for Infectious Disease"/>
            <person name="Wu L."/>
            <person name="Ma J."/>
        </authorList>
    </citation>
    <scope>NUCLEOTIDE SEQUENCE [LARGE SCALE GENOMIC DNA]</scope>
    <source>
        <strain evidence="4">JCM 18537</strain>
    </source>
</reference>
<dbReference type="SMART" id="SM00881">
    <property type="entry name" value="CoA_binding"/>
    <property type="match status" value="1"/>
</dbReference>
<protein>
    <submittedName>
        <fullName evidence="3">CoA-binding protein</fullName>
    </submittedName>
</protein>
<evidence type="ECO:0000256" key="1">
    <source>
        <dbReference type="SAM" id="MobiDB-lite"/>
    </source>
</evidence>
<feature type="region of interest" description="Disordered" evidence="1">
    <location>
        <begin position="1"/>
        <end position="38"/>
    </location>
</feature>
<dbReference type="PANTHER" id="PTHR33303">
    <property type="entry name" value="CYTOPLASMIC PROTEIN-RELATED"/>
    <property type="match status" value="1"/>
</dbReference>
<feature type="domain" description="CoA-binding" evidence="2">
    <location>
        <begin position="46"/>
        <end position="139"/>
    </location>
</feature>